<keyword evidence="1" id="KW-0813">Transport</keyword>
<dbReference type="Gene3D" id="1.10.760.10">
    <property type="entry name" value="Cytochrome c-like domain"/>
    <property type="match status" value="1"/>
</dbReference>
<proteinExistence type="predicted"/>
<dbReference type="InterPro" id="IPR008168">
    <property type="entry name" value="Cyt_C_IC"/>
</dbReference>
<accession>A0A7M1S0M4</accession>
<evidence type="ECO:0000313" key="9">
    <source>
        <dbReference type="Proteomes" id="UP000595074"/>
    </source>
</evidence>
<dbReference type="EMBL" id="CP063164">
    <property type="protein sequence ID" value="QOR61055.1"/>
    <property type="molecule type" value="Genomic_DNA"/>
</dbReference>
<keyword evidence="4" id="KW-0249">Electron transport</keyword>
<evidence type="ECO:0000256" key="6">
    <source>
        <dbReference type="PROSITE-ProRule" id="PRU00433"/>
    </source>
</evidence>
<evidence type="ECO:0000256" key="2">
    <source>
        <dbReference type="ARBA" id="ARBA00022617"/>
    </source>
</evidence>
<name>A0A7M1S0M4_9BACT</name>
<dbReference type="InterPro" id="IPR009056">
    <property type="entry name" value="Cyt_c-like_dom"/>
</dbReference>
<keyword evidence="2 6" id="KW-0349">Heme</keyword>
<evidence type="ECO:0000259" key="7">
    <source>
        <dbReference type="PROSITE" id="PS51007"/>
    </source>
</evidence>
<keyword evidence="3 6" id="KW-0479">Metal-binding</keyword>
<dbReference type="GO" id="GO:0042597">
    <property type="term" value="C:periplasmic space"/>
    <property type="evidence" value="ECO:0007669"/>
    <property type="project" value="InterPro"/>
</dbReference>
<dbReference type="GO" id="GO:0009055">
    <property type="term" value="F:electron transfer activity"/>
    <property type="evidence" value="ECO:0007669"/>
    <property type="project" value="InterPro"/>
</dbReference>
<feature type="domain" description="Cytochrome c" evidence="7">
    <location>
        <begin position="7"/>
        <end position="119"/>
    </location>
</feature>
<evidence type="ECO:0000256" key="1">
    <source>
        <dbReference type="ARBA" id="ARBA00022448"/>
    </source>
</evidence>
<dbReference type="PRINTS" id="PR00605">
    <property type="entry name" value="CYTCHROMECIC"/>
</dbReference>
<dbReference type="InterPro" id="IPR036909">
    <property type="entry name" value="Cyt_c-like_dom_sf"/>
</dbReference>
<dbReference type="AlphaFoldDB" id="A0A7M1S0M4"/>
<dbReference type="KEGG" id="sinu:IMZ28_06190"/>
<keyword evidence="9" id="KW-1185">Reference proteome</keyword>
<organism evidence="8 9">
    <name type="scientific">Sulfurovum indicum</name>
    <dbReference type="NCBI Taxonomy" id="2779528"/>
    <lineage>
        <taxon>Bacteria</taxon>
        <taxon>Pseudomonadati</taxon>
        <taxon>Campylobacterota</taxon>
        <taxon>Epsilonproteobacteria</taxon>
        <taxon>Campylobacterales</taxon>
        <taxon>Sulfurovaceae</taxon>
        <taxon>Sulfurovum</taxon>
    </lineage>
</organism>
<dbReference type="GO" id="GO:0005506">
    <property type="term" value="F:iron ion binding"/>
    <property type="evidence" value="ECO:0007669"/>
    <property type="project" value="InterPro"/>
</dbReference>
<evidence type="ECO:0000256" key="5">
    <source>
        <dbReference type="ARBA" id="ARBA00023004"/>
    </source>
</evidence>
<dbReference type="Gene3D" id="1.20.120.1490">
    <property type="match status" value="1"/>
</dbReference>
<dbReference type="Proteomes" id="UP000595074">
    <property type="component" value="Chromosome"/>
</dbReference>
<sequence length="258" mass="28873">MKKSLLFLSAATAVLFAGNAEGLVKKHCASCHMLEKPMPEQMPTLTAPAFDAVIFHLKDSVKGQEAQKMFIVDYVLNPSASKSVCESNKVAKFGVMPSMKGKVREDELEEIAEYLLKNYPHPAFVRMIKEILKNDAMAALKSSPFLINSDNLPHFTKLLIQNWDKAKLGLTDEQKQKLLKVRKKTISGISGIKQQLEPLEADVIDAMIEREDPKSVEKQLEQIAKLKLEATKIHLKCIADTTAILSEEQVAVLLPFWE</sequence>
<evidence type="ECO:0000313" key="8">
    <source>
        <dbReference type="EMBL" id="QOR61055.1"/>
    </source>
</evidence>
<keyword evidence="5 6" id="KW-0408">Iron</keyword>
<dbReference type="Pfam" id="PF07813">
    <property type="entry name" value="LTXXQ"/>
    <property type="match status" value="1"/>
</dbReference>
<reference evidence="8 9" key="1">
    <citation type="submission" date="2020-10" db="EMBL/GenBank/DDBJ databases">
        <title>The genome of sulfurovum sp.</title>
        <authorList>
            <person name="Xie S."/>
            <person name="Shao Z."/>
            <person name="Jiang L."/>
        </authorList>
    </citation>
    <scope>NUCLEOTIDE SEQUENCE [LARGE SCALE GENOMIC DNA]</scope>
    <source>
        <strain evidence="8 9">ST-419</strain>
    </source>
</reference>
<gene>
    <name evidence="8" type="ORF">IMZ28_06190</name>
</gene>
<protein>
    <submittedName>
        <fullName evidence="8">C-type cytochrome</fullName>
    </submittedName>
</protein>
<dbReference type="PROSITE" id="PS51007">
    <property type="entry name" value="CYTC"/>
    <property type="match status" value="1"/>
</dbReference>
<evidence type="ECO:0000256" key="4">
    <source>
        <dbReference type="ARBA" id="ARBA00022982"/>
    </source>
</evidence>
<dbReference type="GO" id="GO:0020037">
    <property type="term" value="F:heme binding"/>
    <property type="evidence" value="ECO:0007669"/>
    <property type="project" value="InterPro"/>
</dbReference>
<evidence type="ECO:0000256" key="3">
    <source>
        <dbReference type="ARBA" id="ARBA00022723"/>
    </source>
</evidence>
<dbReference type="RefSeq" id="WP_197547727.1">
    <property type="nucleotide sequence ID" value="NZ_CP063164.1"/>
</dbReference>
<dbReference type="InterPro" id="IPR012899">
    <property type="entry name" value="LTXXQ"/>
</dbReference>
<dbReference type="SUPFAM" id="SSF46626">
    <property type="entry name" value="Cytochrome c"/>
    <property type="match status" value="1"/>
</dbReference>